<organism evidence="1 2">
    <name type="scientific">Populus alba x Populus x berolinensis</name>
    <dbReference type="NCBI Taxonomy" id="444605"/>
    <lineage>
        <taxon>Eukaryota</taxon>
        <taxon>Viridiplantae</taxon>
        <taxon>Streptophyta</taxon>
        <taxon>Embryophyta</taxon>
        <taxon>Tracheophyta</taxon>
        <taxon>Spermatophyta</taxon>
        <taxon>Magnoliopsida</taxon>
        <taxon>eudicotyledons</taxon>
        <taxon>Gunneridae</taxon>
        <taxon>Pentapetalae</taxon>
        <taxon>rosids</taxon>
        <taxon>fabids</taxon>
        <taxon>Malpighiales</taxon>
        <taxon>Salicaceae</taxon>
        <taxon>Saliceae</taxon>
        <taxon>Populus</taxon>
    </lineage>
</organism>
<accession>A0AAD6PYN4</accession>
<reference evidence="1" key="1">
    <citation type="journal article" date="2023" name="Mol. Ecol. Resour.">
        <title>Chromosome-level genome assembly of a triploid poplar Populus alba 'Berolinensis'.</title>
        <authorList>
            <person name="Chen S."/>
            <person name="Yu Y."/>
            <person name="Wang X."/>
            <person name="Wang S."/>
            <person name="Zhang T."/>
            <person name="Zhou Y."/>
            <person name="He R."/>
            <person name="Meng N."/>
            <person name="Wang Y."/>
            <person name="Liu W."/>
            <person name="Liu Z."/>
            <person name="Liu J."/>
            <person name="Guo Q."/>
            <person name="Huang H."/>
            <person name="Sederoff R.R."/>
            <person name="Wang G."/>
            <person name="Qu G."/>
            <person name="Chen S."/>
        </authorList>
    </citation>
    <scope>NUCLEOTIDE SEQUENCE</scope>
    <source>
        <strain evidence="1">SC-2020</strain>
    </source>
</reference>
<gene>
    <name evidence="1" type="ORF">NC653_032105</name>
</gene>
<evidence type="ECO:0000313" key="2">
    <source>
        <dbReference type="Proteomes" id="UP001164929"/>
    </source>
</evidence>
<dbReference type="EMBL" id="JAQIZT010000014">
    <property type="protein sequence ID" value="KAJ6971495.1"/>
    <property type="molecule type" value="Genomic_DNA"/>
</dbReference>
<name>A0AAD6PYN4_9ROSI</name>
<proteinExistence type="predicted"/>
<evidence type="ECO:0000313" key="1">
    <source>
        <dbReference type="EMBL" id="KAJ6971495.1"/>
    </source>
</evidence>
<comment type="caution">
    <text evidence="1">The sequence shown here is derived from an EMBL/GenBank/DDBJ whole genome shotgun (WGS) entry which is preliminary data.</text>
</comment>
<keyword evidence="2" id="KW-1185">Reference proteome</keyword>
<sequence>MVNLGLILQQWKQGLLSTFVISITSRRRRHKLKVISAEGNVGETQGEIVMVRWMPVAIDQSYQMIKKTSELQLLC</sequence>
<dbReference type="Proteomes" id="UP001164929">
    <property type="component" value="Chromosome 14"/>
</dbReference>
<protein>
    <submittedName>
        <fullName evidence="1">Uncharacterized protein</fullName>
    </submittedName>
</protein>
<dbReference type="AlphaFoldDB" id="A0AAD6PYN4"/>